<proteinExistence type="predicted"/>
<sequence>MLYDADPEEIGKETFKESLCAGFARVYSGNWSGYATSSFMTTALARSSEKRPSGQQLAFMGPNGG</sequence>
<keyword evidence="3" id="KW-1185">Reference proteome</keyword>
<comment type="caution">
    <text evidence="2">The sequence shown here is derived from an EMBL/GenBank/DDBJ whole genome shotgun (WGS) entry which is preliminary data.</text>
</comment>
<accession>A0A483CKM8</accession>
<name>A0A483CKM8_9EURY</name>
<evidence type="ECO:0000256" key="1">
    <source>
        <dbReference type="SAM" id="MobiDB-lite"/>
    </source>
</evidence>
<evidence type="ECO:0000313" key="3">
    <source>
        <dbReference type="Proteomes" id="UP000292580"/>
    </source>
</evidence>
<feature type="region of interest" description="Disordered" evidence="1">
    <location>
        <begin position="46"/>
        <end position="65"/>
    </location>
</feature>
<reference evidence="2 3" key="1">
    <citation type="submission" date="2017-11" db="EMBL/GenBank/DDBJ databases">
        <title>Isolation and Characterization of Methanofollis Species from Methane Seep Offshore SW Taiwan.</title>
        <authorList>
            <person name="Teng N.-H."/>
            <person name="Lai M.-C."/>
            <person name="Chen S.-C."/>
        </authorList>
    </citation>
    <scope>NUCLEOTIDE SEQUENCE [LARGE SCALE GENOMIC DNA]</scope>
    <source>
        <strain evidence="2 3">FWC-SCC2</strain>
    </source>
</reference>
<organism evidence="2 3">
    <name type="scientific">Methanofollis fontis</name>
    <dbReference type="NCBI Taxonomy" id="2052832"/>
    <lineage>
        <taxon>Archaea</taxon>
        <taxon>Methanobacteriati</taxon>
        <taxon>Methanobacteriota</taxon>
        <taxon>Stenosarchaea group</taxon>
        <taxon>Methanomicrobia</taxon>
        <taxon>Methanomicrobiales</taxon>
        <taxon>Methanomicrobiaceae</taxon>
        <taxon>Methanofollis</taxon>
    </lineage>
</organism>
<gene>
    <name evidence="2" type="ORF">CUJ86_11580</name>
</gene>
<dbReference type="AlphaFoldDB" id="A0A483CKM8"/>
<dbReference type="EMBL" id="PGCL01000010">
    <property type="protein sequence ID" value="TAJ43229.1"/>
    <property type="molecule type" value="Genomic_DNA"/>
</dbReference>
<evidence type="ECO:0000313" key="2">
    <source>
        <dbReference type="EMBL" id="TAJ43229.1"/>
    </source>
</evidence>
<dbReference type="Proteomes" id="UP000292580">
    <property type="component" value="Unassembled WGS sequence"/>
</dbReference>
<protein>
    <submittedName>
        <fullName evidence="2">Uncharacterized protein</fullName>
    </submittedName>
</protein>